<dbReference type="PANTHER" id="PTHR43289">
    <property type="entry name" value="MITOGEN-ACTIVATED PROTEIN KINASE KINASE KINASE 20-RELATED"/>
    <property type="match status" value="1"/>
</dbReference>
<comment type="caution">
    <text evidence="6">The sequence shown here is derived from an EMBL/GenBank/DDBJ whole genome shotgun (WGS) entry which is preliminary data.</text>
</comment>
<dbReference type="InterPro" id="IPR008266">
    <property type="entry name" value="Tyr_kinase_AS"/>
</dbReference>
<dbReference type="GO" id="GO:0004674">
    <property type="term" value="F:protein serine/threonine kinase activity"/>
    <property type="evidence" value="ECO:0007669"/>
    <property type="project" value="TreeGrafter"/>
</dbReference>
<keyword evidence="1" id="KW-0808">Transferase</keyword>
<dbReference type="PANTHER" id="PTHR43289:SF6">
    <property type="entry name" value="SERINE_THREONINE-PROTEIN KINASE NEKL-3"/>
    <property type="match status" value="1"/>
</dbReference>
<feature type="domain" description="Protein kinase" evidence="5">
    <location>
        <begin position="1"/>
        <end position="244"/>
    </location>
</feature>
<accession>A0A2W5VAA7</accession>
<dbReference type="EMBL" id="QFQP01000011">
    <property type="protein sequence ID" value="PZR12814.1"/>
    <property type="molecule type" value="Genomic_DNA"/>
</dbReference>
<reference evidence="6 7" key="1">
    <citation type="submission" date="2017-08" db="EMBL/GenBank/DDBJ databases">
        <title>Infants hospitalized years apart are colonized by the same room-sourced microbial strains.</title>
        <authorList>
            <person name="Brooks B."/>
            <person name="Olm M.R."/>
            <person name="Firek B.A."/>
            <person name="Baker R."/>
            <person name="Thomas B.C."/>
            <person name="Morowitz M.J."/>
            <person name="Banfield J.F."/>
        </authorList>
    </citation>
    <scope>NUCLEOTIDE SEQUENCE [LARGE SCALE GENOMIC DNA]</scope>
    <source>
        <strain evidence="6">S2_003_000_R2_14</strain>
    </source>
</reference>
<dbReference type="AlphaFoldDB" id="A0A2W5VAA7"/>
<dbReference type="PROSITE" id="PS50011">
    <property type="entry name" value="PROTEIN_KINASE_DOM"/>
    <property type="match status" value="1"/>
</dbReference>
<evidence type="ECO:0000256" key="3">
    <source>
        <dbReference type="ARBA" id="ARBA00022777"/>
    </source>
</evidence>
<keyword evidence="2" id="KW-0547">Nucleotide-binding</keyword>
<dbReference type="InterPro" id="IPR000719">
    <property type="entry name" value="Prot_kinase_dom"/>
</dbReference>
<keyword evidence="4" id="KW-0067">ATP-binding</keyword>
<dbReference type="Gene3D" id="1.10.510.10">
    <property type="entry name" value="Transferase(Phosphotransferase) domain 1"/>
    <property type="match status" value="1"/>
</dbReference>
<evidence type="ECO:0000256" key="1">
    <source>
        <dbReference type="ARBA" id="ARBA00022679"/>
    </source>
</evidence>
<dbReference type="GO" id="GO:0005524">
    <property type="term" value="F:ATP binding"/>
    <property type="evidence" value="ECO:0007669"/>
    <property type="project" value="UniProtKB-KW"/>
</dbReference>
<evidence type="ECO:0000259" key="5">
    <source>
        <dbReference type="PROSITE" id="PS50011"/>
    </source>
</evidence>
<dbReference type="CDD" id="cd14014">
    <property type="entry name" value="STKc_PknB_like"/>
    <property type="match status" value="1"/>
</dbReference>
<dbReference type="InterPro" id="IPR011009">
    <property type="entry name" value="Kinase-like_dom_sf"/>
</dbReference>
<dbReference type="SUPFAM" id="SSF56112">
    <property type="entry name" value="Protein kinase-like (PK-like)"/>
    <property type="match status" value="1"/>
</dbReference>
<evidence type="ECO:0000313" key="6">
    <source>
        <dbReference type="EMBL" id="PZR12814.1"/>
    </source>
</evidence>
<evidence type="ECO:0000313" key="7">
    <source>
        <dbReference type="Proteomes" id="UP000249061"/>
    </source>
</evidence>
<keyword evidence="3" id="KW-0418">Kinase</keyword>
<gene>
    <name evidence="6" type="ORF">DI536_14720</name>
</gene>
<evidence type="ECO:0000256" key="2">
    <source>
        <dbReference type="ARBA" id="ARBA00022741"/>
    </source>
</evidence>
<evidence type="ECO:0000256" key="4">
    <source>
        <dbReference type="ARBA" id="ARBA00022840"/>
    </source>
</evidence>
<proteinExistence type="predicted"/>
<dbReference type="Pfam" id="PF00069">
    <property type="entry name" value="Pkinase"/>
    <property type="match status" value="1"/>
</dbReference>
<organism evidence="6 7">
    <name type="scientific">Archangium gephyra</name>
    <dbReference type="NCBI Taxonomy" id="48"/>
    <lineage>
        <taxon>Bacteria</taxon>
        <taxon>Pseudomonadati</taxon>
        <taxon>Myxococcota</taxon>
        <taxon>Myxococcia</taxon>
        <taxon>Myxococcales</taxon>
        <taxon>Cystobacterineae</taxon>
        <taxon>Archangiaceae</taxon>
        <taxon>Archangium</taxon>
    </lineage>
</organism>
<dbReference type="PROSITE" id="PS00109">
    <property type="entry name" value="PROTEIN_KINASE_TYR"/>
    <property type="match status" value="1"/>
</dbReference>
<dbReference type="Proteomes" id="UP000249061">
    <property type="component" value="Unassembled WGS sequence"/>
</dbReference>
<dbReference type="Gene3D" id="3.30.200.20">
    <property type="entry name" value="Phosphorylase Kinase, domain 1"/>
    <property type="match status" value="1"/>
</dbReference>
<sequence>MGEAWLARKGDAPPVVLKRVLRGLAERKESLDRFIHEARVVARLQDPCIARMLELGEVNGEWFIAMEYVEGGDLQSRIENGPALTLDEVRRVALDGSAALLAAHQARDAAGRITPVIHRDVSPHNLLMGVDGRVRLIDFGVASLTGEGESGGKYGYAAPEQLLEDVADPRSDQYSLGVVLWECLMGKPCFMAEEDVEVIRLVTEVGVPALPTSVPEAWRSLVSKMTSLSPADRFTSLHDVHEFPLPVGESVKVRGRSRRLSLLKDGMTLEEAEAVVGAALLQSLFDSGQARVEDGHVFKKS</sequence>
<protein>
    <recommendedName>
        <fullName evidence="5">Protein kinase domain-containing protein</fullName>
    </recommendedName>
</protein>
<name>A0A2W5VAA7_9BACT</name>